<comment type="caution">
    <text evidence="1">The sequence shown here is derived from an EMBL/GenBank/DDBJ whole genome shotgun (WGS) entry which is preliminary data.</text>
</comment>
<evidence type="ECO:0000313" key="1">
    <source>
        <dbReference type="EMBL" id="RRR75476.1"/>
    </source>
</evidence>
<dbReference type="InterPro" id="IPR011044">
    <property type="entry name" value="Quino_amine_DH_bsu"/>
</dbReference>
<evidence type="ECO:0000313" key="2">
    <source>
        <dbReference type="Proteomes" id="UP000280307"/>
    </source>
</evidence>
<dbReference type="Gene3D" id="2.120.10.30">
    <property type="entry name" value="TolB, C-terminal domain"/>
    <property type="match status" value="1"/>
</dbReference>
<dbReference type="EMBL" id="RSAS01000186">
    <property type="protein sequence ID" value="RRR75476.1"/>
    <property type="molecule type" value="Genomic_DNA"/>
</dbReference>
<sequence length="409" mass="44480">MLTQIQALLQQAENLEAFLKAIGSNVPLTDELRQQMNTTLDHLEAEVATSKAIVLPVSSAHLQETLASALEETEMAITLTTGGLQHPAGDTPRLGLALTRIQRAITGLQAILASLNPMFLNLPTGDGMTIVFTSAEQTYSLRTDRGLIQQVAATHMSPLAIGVDGTPYWVSIDGPIRDEFSTPPFRIMQGGSMQHLASEVLHSTSLFDTQWQEPTGSPAYLTLSRDGTQLYFDACTFGLGSSCFYYALDLNTQQLTKLSFTSVTPDRIAPDGQRALLFLDNPHWNPGSDTPGSDLRYGYFIEVQDSWNYDQLPLAFDVHGLVWLADGRFIYSGGPEDQPSQLILANHDGSTAQVLVHDLPATSLLLAPDEQQIAYVNHNSGALTLLNLATLQSTTVATLPSDAILLAWR</sequence>
<dbReference type="Proteomes" id="UP000280307">
    <property type="component" value="Unassembled WGS sequence"/>
</dbReference>
<dbReference type="SUPFAM" id="SSF50969">
    <property type="entry name" value="YVTN repeat-like/Quinoprotein amine dehydrogenase"/>
    <property type="match status" value="1"/>
</dbReference>
<name>A0A426U6D2_9CHLR</name>
<gene>
    <name evidence="1" type="ORF">EI684_04535</name>
</gene>
<dbReference type="InterPro" id="IPR011042">
    <property type="entry name" value="6-blade_b-propeller_TolB-like"/>
</dbReference>
<dbReference type="AlphaFoldDB" id="A0A426U6D2"/>
<reference evidence="1 2" key="1">
    <citation type="submission" date="2018-12" db="EMBL/GenBank/DDBJ databases">
        <title>Genome Sequence of Candidatus Viridilinea halotolerans isolated from saline sulfide-rich spring.</title>
        <authorList>
            <person name="Grouzdev D.S."/>
            <person name="Burganskaya E.I."/>
            <person name="Krutkina M.S."/>
            <person name="Sukhacheva M.V."/>
            <person name="Gorlenko V.M."/>
        </authorList>
    </citation>
    <scope>NUCLEOTIDE SEQUENCE [LARGE SCALE GENOMIC DNA]</scope>
    <source>
        <strain evidence="1">Chok-6</strain>
    </source>
</reference>
<proteinExistence type="predicted"/>
<protein>
    <submittedName>
        <fullName evidence="1">Uncharacterized protein</fullName>
    </submittedName>
</protein>
<accession>A0A426U6D2</accession>
<organism evidence="1 2">
    <name type="scientific">Candidatus Viridilinea halotolerans</name>
    <dbReference type="NCBI Taxonomy" id="2491704"/>
    <lineage>
        <taxon>Bacteria</taxon>
        <taxon>Bacillati</taxon>
        <taxon>Chloroflexota</taxon>
        <taxon>Chloroflexia</taxon>
        <taxon>Chloroflexales</taxon>
        <taxon>Chloroflexineae</taxon>
        <taxon>Oscillochloridaceae</taxon>
        <taxon>Candidatus Viridilinea</taxon>
    </lineage>
</organism>